<reference evidence="3 4" key="1">
    <citation type="submission" date="2019-10" db="EMBL/GenBank/DDBJ databases">
        <authorList>
            <person name="Palmer J.M."/>
        </authorList>
    </citation>
    <scope>NUCLEOTIDE SEQUENCE [LARGE SCALE GENOMIC DNA]</scope>
    <source>
        <strain evidence="3 4">TWF694</strain>
    </source>
</reference>
<comment type="caution">
    <text evidence="3">The sequence shown here is derived from an EMBL/GenBank/DDBJ whole genome shotgun (WGS) entry which is preliminary data.</text>
</comment>
<dbReference type="Proteomes" id="UP001365542">
    <property type="component" value="Unassembled WGS sequence"/>
</dbReference>
<dbReference type="EMBL" id="JAVHJO010000007">
    <property type="protein sequence ID" value="KAK6538629.1"/>
    <property type="molecule type" value="Genomic_DNA"/>
</dbReference>
<feature type="region of interest" description="Disordered" evidence="1">
    <location>
        <begin position="165"/>
        <end position="301"/>
    </location>
</feature>
<dbReference type="AlphaFoldDB" id="A0AAV9X966"/>
<proteinExistence type="predicted"/>
<name>A0AAV9X966_9PEZI</name>
<keyword evidence="4" id="KW-1185">Reference proteome</keyword>
<feature type="compositionally biased region" description="Polar residues" evidence="1">
    <location>
        <begin position="167"/>
        <end position="191"/>
    </location>
</feature>
<keyword evidence="2" id="KW-0732">Signal</keyword>
<evidence type="ECO:0000256" key="1">
    <source>
        <dbReference type="SAM" id="MobiDB-lite"/>
    </source>
</evidence>
<evidence type="ECO:0000256" key="2">
    <source>
        <dbReference type="SAM" id="SignalP"/>
    </source>
</evidence>
<sequence length="301" mass="33288">MKTSYFIFLIATAFAIPVPVVPSSGLLDPLIAALKQVKDHGGSPMVKGAKGLGGAVSVQKKVEQLQQDYKHSLQAKMDIDGAVAGSVAAQFDKNGNLYRGGFYQRVLDRPADAPGGLDAFNKQRQKHGLAPWTRQQMTTAAQRQDGDRYKGIDAHNEQMKKFRAEVSRQNWKTPASPQTQAQNGGSSALNSAQAQRPQQAQAQRQQQAQAQRQQQAQAQRQQQAQAQRPQQAQAQRPQQAQAQRPQQAQAQRPQQAQAQRPQQAQAQRPQQAQAQRPQQAPQRQQAPRPQAQNQRPRDLST</sequence>
<evidence type="ECO:0000313" key="4">
    <source>
        <dbReference type="Proteomes" id="UP001365542"/>
    </source>
</evidence>
<feature type="compositionally biased region" description="Low complexity" evidence="1">
    <location>
        <begin position="192"/>
        <end position="294"/>
    </location>
</feature>
<accession>A0AAV9X966</accession>
<evidence type="ECO:0000313" key="3">
    <source>
        <dbReference type="EMBL" id="KAK6538629.1"/>
    </source>
</evidence>
<gene>
    <name evidence="3" type="ORF">TWF694_010207</name>
</gene>
<feature type="chain" id="PRO_5043362205" evidence="2">
    <location>
        <begin position="16"/>
        <end position="301"/>
    </location>
</feature>
<organism evidence="3 4">
    <name type="scientific">Orbilia ellipsospora</name>
    <dbReference type="NCBI Taxonomy" id="2528407"/>
    <lineage>
        <taxon>Eukaryota</taxon>
        <taxon>Fungi</taxon>
        <taxon>Dikarya</taxon>
        <taxon>Ascomycota</taxon>
        <taxon>Pezizomycotina</taxon>
        <taxon>Orbiliomycetes</taxon>
        <taxon>Orbiliales</taxon>
        <taxon>Orbiliaceae</taxon>
        <taxon>Orbilia</taxon>
    </lineage>
</organism>
<feature type="signal peptide" evidence="2">
    <location>
        <begin position="1"/>
        <end position="15"/>
    </location>
</feature>
<protein>
    <submittedName>
        <fullName evidence="3">Uncharacterized protein</fullName>
    </submittedName>
</protein>